<organism evidence="3 4">
    <name type="scientific">Caulobacter mirabilis</name>
    <dbReference type="NCBI Taxonomy" id="69666"/>
    <lineage>
        <taxon>Bacteria</taxon>
        <taxon>Pseudomonadati</taxon>
        <taxon>Pseudomonadota</taxon>
        <taxon>Alphaproteobacteria</taxon>
        <taxon>Caulobacterales</taxon>
        <taxon>Caulobacteraceae</taxon>
        <taxon>Caulobacter</taxon>
    </lineage>
</organism>
<protein>
    <recommendedName>
        <fullName evidence="5">Ammonium transporter</fullName>
    </recommendedName>
</protein>
<dbReference type="KEGG" id="cmb:CSW64_15925"/>
<accession>A0A2D2B0L1</accession>
<dbReference type="RefSeq" id="WP_099623025.1">
    <property type="nucleotide sequence ID" value="NZ_CP024201.1"/>
</dbReference>
<dbReference type="Proteomes" id="UP000228945">
    <property type="component" value="Chromosome"/>
</dbReference>
<evidence type="ECO:0000313" key="4">
    <source>
        <dbReference type="Proteomes" id="UP000228945"/>
    </source>
</evidence>
<reference evidence="3 4" key="1">
    <citation type="submission" date="2017-10" db="EMBL/GenBank/DDBJ databases">
        <title>Genome sequence of Caulobacter mirabilis FWC38.</title>
        <authorList>
            <person name="Fiebig A."/>
            <person name="Crosson S."/>
        </authorList>
    </citation>
    <scope>NUCLEOTIDE SEQUENCE [LARGE SCALE GENOMIC DNA]</scope>
    <source>
        <strain evidence="3 4">FWC 38</strain>
    </source>
</reference>
<dbReference type="AlphaFoldDB" id="A0A2D2B0L1"/>
<evidence type="ECO:0008006" key="5">
    <source>
        <dbReference type="Google" id="ProtNLM"/>
    </source>
</evidence>
<feature type="transmembrane region" description="Helical" evidence="1">
    <location>
        <begin position="74"/>
        <end position="93"/>
    </location>
</feature>
<name>A0A2D2B0L1_9CAUL</name>
<feature type="chain" id="PRO_5013803603" description="Ammonium transporter" evidence="2">
    <location>
        <begin position="25"/>
        <end position="129"/>
    </location>
</feature>
<gene>
    <name evidence="3" type="ORF">CSW64_15925</name>
</gene>
<feature type="signal peptide" evidence="2">
    <location>
        <begin position="1"/>
        <end position="24"/>
    </location>
</feature>
<evidence type="ECO:0000313" key="3">
    <source>
        <dbReference type="EMBL" id="ATQ43776.1"/>
    </source>
</evidence>
<dbReference type="EMBL" id="CP024201">
    <property type="protein sequence ID" value="ATQ43776.1"/>
    <property type="molecule type" value="Genomic_DNA"/>
</dbReference>
<keyword evidence="1" id="KW-0472">Membrane</keyword>
<proteinExistence type="predicted"/>
<sequence length="129" mass="13488">MNANQLIRPLLLAGGLLAGCAALAAARSAGLLDQDTTVRGAMALIGLFLAIHANDIPKQLAKDPRGQAVQRATGRAMVLAYLAWIAVWIFAPLSLATPLSAALVLLAVGWIVLACRRILTRAPGERSTP</sequence>
<keyword evidence="1" id="KW-1133">Transmembrane helix</keyword>
<keyword evidence="1" id="KW-0812">Transmembrane</keyword>
<feature type="transmembrane region" description="Helical" evidence="1">
    <location>
        <begin position="99"/>
        <end position="119"/>
    </location>
</feature>
<feature type="transmembrane region" description="Helical" evidence="1">
    <location>
        <begin position="36"/>
        <end position="53"/>
    </location>
</feature>
<keyword evidence="2" id="KW-0732">Signal</keyword>
<keyword evidence="4" id="KW-1185">Reference proteome</keyword>
<evidence type="ECO:0000256" key="2">
    <source>
        <dbReference type="SAM" id="SignalP"/>
    </source>
</evidence>
<evidence type="ECO:0000256" key="1">
    <source>
        <dbReference type="SAM" id="Phobius"/>
    </source>
</evidence>